<keyword evidence="3" id="KW-1185">Reference proteome</keyword>
<evidence type="ECO:0000256" key="1">
    <source>
        <dbReference type="SAM" id="MobiDB-lite"/>
    </source>
</evidence>
<feature type="compositionally biased region" description="Acidic residues" evidence="1">
    <location>
        <begin position="28"/>
        <end position="45"/>
    </location>
</feature>
<dbReference type="HOGENOM" id="CLU_2665257_0_0_10"/>
<feature type="compositionally biased region" description="Basic and acidic residues" evidence="1">
    <location>
        <begin position="46"/>
        <end position="75"/>
    </location>
</feature>
<accession>C6W0F8</accession>
<evidence type="ECO:0000313" key="2">
    <source>
        <dbReference type="EMBL" id="ACT91892.1"/>
    </source>
</evidence>
<dbReference type="STRING" id="471854.Dfer_0629"/>
<dbReference type="Proteomes" id="UP000002011">
    <property type="component" value="Chromosome"/>
</dbReference>
<dbReference type="KEGG" id="dfe:Dfer_0629"/>
<gene>
    <name evidence="2" type="ordered locus">Dfer_0629</name>
</gene>
<protein>
    <submittedName>
        <fullName evidence="2">Uncharacterized protein</fullName>
    </submittedName>
</protein>
<proteinExistence type="predicted"/>
<name>C6W0F8_DYAFD</name>
<dbReference type="EMBL" id="CP001619">
    <property type="protein sequence ID" value="ACT91892.1"/>
    <property type="molecule type" value="Genomic_DNA"/>
</dbReference>
<dbReference type="AlphaFoldDB" id="C6W0F8"/>
<evidence type="ECO:0000313" key="3">
    <source>
        <dbReference type="Proteomes" id="UP000002011"/>
    </source>
</evidence>
<dbReference type="RefSeq" id="WP_015810149.1">
    <property type="nucleotide sequence ID" value="NC_013037.1"/>
</dbReference>
<sequence length="75" mass="8411">MENKEDKTPDEAVKKALESGRNANDNFQEGEVDDYGTEGAEEVIERDEIKGGAGQHGKERNRNDDFNENTADERP</sequence>
<feature type="region of interest" description="Disordered" evidence="1">
    <location>
        <begin position="1"/>
        <end position="75"/>
    </location>
</feature>
<dbReference type="OrthoDB" id="964144at2"/>
<reference evidence="2 3" key="1">
    <citation type="journal article" date="2009" name="Stand. Genomic Sci.">
        <title>Complete genome sequence of Dyadobacter fermentans type strain (NS114).</title>
        <authorList>
            <person name="Lang E."/>
            <person name="Lapidus A."/>
            <person name="Chertkov O."/>
            <person name="Brettin T."/>
            <person name="Detter J.C."/>
            <person name="Han C."/>
            <person name="Copeland A."/>
            <person name="Glavina Del Rio T."/>
            <person name="Nolan M."/>
            <person name="Chen F."/>
            <person name="Lucas S."/>
            <person name="Tice H."/>
            <person name="Cheng J.F."/>
            <person name="Land M."/>
            <person name="Hauser L."/>
            <person name="Chang Y.J."/>
            <person name="Jeffries C.D."/>
            <person name="Kopitz M."/>
            <person name="Bruce D."/>
            <person name="Goodwin L."/>
            <person name="Pitluck S."/>
            <person name="Ovchinnikova G."/>
            <person name="Pati A."/>
            <person name="Ivanova N."/>
            <person name="Mavrommatis K."/>
            <person name="Chen A."/>
            <person name="Palaniappan K."/>
            <person name="Chain P."/>
            <person name="Bristow J."/>
            <person name="Eisen J.A."/>
            <person name="Markowitz V."/>
            <person name="Hugenholtz P."/>
            <person name="Goker M."/>
            <person name="Rohde M."/>
            <person name="Kyrpides N.C."/>
            <person name="Klenk H.P."/>
        </authorList>
    </citation>
    <scope>NUCLEOTIDE SEQUENCE [LARGE SCALE GENOMIC DNA]</scope>
    <source>
        <strain evidence="3">ATCC 700827 / DSM 18053 / CIP 107007 / KCTC 52180 / NS114</strain>
    </source>
</reference>
<feature type="compositionally biased region" description="Basic and acidic residues" evidence="1">
    <location>
        <begin position="1"/>
        <end position="18"/>
    </location>
</feature>
<organism evidence="2 3">
    <name type="scientific">Dyadobacter fermentans (strain ATCC 700827 / DSM 18053 / CIP 107007 / KCTC 52180 / NS114)</name>
    <dbReference type="NCBI Taxonomy" id="471854"/>
    <lineage>
        <taxon>Bacteria</taxon>
        <taxon>Pseudomonadati</taxon>
        <taxon>Bacteroidota</taxon>
        <taxon>Cytophagia</taxon>
        <taxon>Cytophagales</taxon>
        <taxon>Spirosomataceae</taxon>
        <taxon>Dyadobacter</taxon>
    </lineage>
</organism>